<gene>
    <name evidence="1" type="ORF">LIER_13091</name>
</gene>
<sequence length="84" mass="9514">MYTDSDAMFQFQKGMEEAMKFLPTNKQLITDTYKYTLPPKPNGVSPAIMVNLEKGGKDHLPVSCRGRKHLHCGNVLFLQKLIDS</sequence>
<dbReference type="EMBL" id="BAABME010002597">
    <property type="protein sequence ID" value="GAA0155337.1"/>
    <property type="molecule type" value="Genomic_DNA"/>
</dbReference>
<reference evidence="1 2" key="1">
    <citation type="submission" date="2024-01" db="EMBL/GenBank/DDBJ databases">
        <title>The complete chloroplast genome sequence of Lithospermum erythrorhizon: insights into the phylogenetic relationship among Boraginaceae species and the maternal lineages of purple gromwells.</title>
        <authorList>
            <person name="Okada T."/>
            <person name="Watanabe K."/>
        </authorList>
    </citation>
    <scope>NUCLEOTIDE SEQUENCE [LARGE SCALE GENOMIC DNA]</scope>
</reference>
<protein>
    <submittedName>
        <fullName evidence="1">Uncharacterized protein</fullName>
    </submittedName>
</protein>
<dbReference type="AlphaFoldDB" id="A0AAV3PZE2"/>
<comment type="caution">
    <text evidence="1">The sequence shown here is derived from an EMBL/GenBank/DDBJ whole genome shotgun (WGS) entry which is preliminary data.</text>
</comment>
<organism evidence="1 2">
    <name type="scientific">Lithospermum erythrorhizon</name>
    <name type="common">Purple gromwell</name>
    <name type="synonym">Lithospermum officinale var. erythrorhizon</name>
    <dbReference type="NCBI Taxonomy" id="34254"/>
    <lineage>
        <taxon>Eukaryota</taxon>
        <taxon>Viridiplantae</taxon>
        <taxon>Streptophyta</taxon>
        <taxon>Embryophyta</taxon>
        <taxon>Tracheophyta</taxon>
        <taxon>Spermatophyta</taxon>
        <taxon>Magnoliopsida</taxon>
        <taxon>eudicotyledons</taxon>
        <taxon>Gunneridae</taxon>
        <taxon>Pentapetalae</taxon>
        <taxon>asterids</taxon>
        <taxon>lamiids</taxon>
        <taxon>Boraginales</taxon>
        <taxon>Boraginaceae</taxon>
        <taxon>Boraginoideae</taxon>
        <taxon>Lithospermeae</taxon>
        <taxon>Lithospermum</taxon>
    </lineage>
</organism>
<dbReference type="Proteomes" id="UP001454036">
    <property type="component" value="Unassembled WGS sequence"/>
</dbReference>
<evidence type="ECO:0000313" key="2">
    <source>
        <dbReference type="Proteomes" id="UP001454036"/>
    </source>
</evidence>
<name>A0AAV3PZE2_LITER</name>
<keyword evidence="2" id="KW-1185">Reference proteome</keyword>
<evidence type="ECO:0000313" key="1">
    <source>
        <dbReference type="EMBL" id="GAA0155337.1"/>
    </source>
</evidence>
<accession>A0AAV3PZE2</accession>
<proteinExistence type="predicted"/>